<dbReference type="EMBL" id="WUEZ01000012">
    <property type="protein sequence ID" value="NEI34838.1"/>
    <property type="molecule type" value="Genomic_DNA"/>
</dbReference>
<organism evidence="2 3">
    <name type="scientific">Rhizobium leguminosarum</name>
    <dbReference type="NCBI Taxonomy" id="384"/>
    <lineage>
        <taxon>Bacteria</taxon>
        <taxon>Pseudomonadati</taxon>
        <taxon>Pseudomonadota</taxon>
        <taxon>Alphaproteobacteria</taxon>
        <taxon>Hyphomicrobiales</taxon>
        <taxon>Rhizobiaceae</taxon>
        <taxon>Rhizobium/Agrobacterium group</taxon>
        <taxon>Rhizobium</taxon>
    </lineage>
</organism>
<comment type="caution">
    <text evidence="2">The sequence shown here is derived from an EMBL/GenBank/DDBJ whole genome shotgun (WGS) entry which is preliminary data.</text>
</comment>
<protein>
    <submittedName>
        <fullName evidence="2">Uncharacterized protein</fullName>
    </submittedName>
</protein>
<keyword evidence="1" id="KW-1133">Transmembrane helix</keyword>
<feature type="transmembrane region" description="Helical" evidence="1">
    <location>
        <begin position="39"/>
        <end position="60"/>
    </location>
</feature>
<dbReference type="AlphaFoldDB" id="A0A6P0B5Z5"/>
<name>A0A6P0B5Z5_RHILE</name>
<reference evidence="2 3" key="1">
    <citation type="submission" date="2019-12" db="EMBL/GenBank/DDBJ databases">
        <title>Rhizobium genotypes associated with high levels of biological nitrogen fixation by grain legumes in a temperate-maritime cropping system.</title>
        <authorList>
            <person name="Maluk M."/>
            <person name="Francesc Ferrando Molina F."/>
            <person name="Lopez Del Egido L."/>
            <person name="Lafos M."/>
            <person name="Langarica-Fuentes A."/>
            <person name="Gebre Yohannes G."/>
            <person name="Young M.W."/>
            <person name="Martin P."/>
            <person name="Gantlett R."/>
            <person name="Kenicer G."/>
            <person name="Hawes C."/>
            <person name="Begg G.S."/>
            <person name="Quilliam R.S."/>
            <person name="Squire G.R."/>
            <person name="Poole P.S."/>
            <person name="Young P.W."/>
            <person name="Iannetta P.M."/>
            <person name="James E.K."/>
        </authorList>
    </citation>
    <scope>NUCLEOTIDE SEQUENCE [LARGE SCALE GENOMIC DNA]</scope>
    <source>
        <strain evidence="2 3">JHI1096</strain>
    </source>
</reference>
<evidence type="ECO:0000256" key="1">
    <source>
        <dbReference type="SAM" id="Phobius"/>
    </source>
</evidence>
<evidence type="ECO:0000313" key="3">
    <source>
        <dbReference type="Proteomes" id="UP000471560"/>
    </source>
</evidence>
<sequence length="68" mass="7298">MGEASRDSRATGIPAWNYAPERPQLGAYAQAAVISFKTAFFAIAPLFVAAVPILSAYKIILSRIGRQS</sequence>
<evidence type="ECO:0000313" key="2">
    <source>
        <dbReference type="EMBL" id="NEI34838.1"/>
    </source>
</evidence>
<keyword evidence="1" id="KW-0812">Transmembrane</keyword>
<gene>
    <name evidence="2" type="ORF">GR204_12630</name>
</gene>
<keyword evidence="1" id="KW-0472">Membrane</keyword>
<proteinExistence type="predicted"/>
<dbReference type="Proteomes" id="UP000471560">
    <property type="component" value="Unassembled WGS sequence"/>
</dbReference>
<accession>A0A6P0B5Z5</accession>
<dbReference type="RefSeq" id="WP_164576719.1">
    <property type="nucleotide sequence ID" value="NZ_JAAXDH010000011.1"/>
</dbReference>